<evidence type="ECO:0000313" key="4">
    <source>
        <dbReference type="Proteomes" id="UP000051497"/>
    </source>
</evidence>
<evidence type="ECO:0000313" key="3">
    <source>
        <dbReference type="EMBL" id="MCS5712165.1"/>
    </source>
</evidence>
<dbReference type="EMBL" id="LKAJ02000001">
    <property type="protein sequence ID" value="MCS5712165.1"/>
    <property type="molecule type" value="Genomic_DNA"/>
</dbReference>
<protein>
    <submittedName>
        <fullName evidence="2">Uncharacterized protein</fullName>
    </submittedName>
</protein>
<comment type="caution">
    <text evidence="2">The sequence shown here is derived from an EMBL/GenBank/DDBJ whole genome shotgun (WGS) entry which is preliminary data.</text>
</comment>
<evidence type="ECO:0000256" key="1">
    <source>
        <dbReference type="SAM" id="MobiDB-lite"/>
    </source>
</evidence>
<proteinExistence type="predicted"/>
<gene>
    <name evidence="2" type="ORF">HT99x_00006</name>
    <name evidence="3" type="ORF">HT99x_012040</name>
</gene>
<accession>A0A0Q9YNT4</accession>
<organism evidence="2">
    <name type="scientific">Candidatus Berkiella aquae</name>
    <dbReference type="NCBI Taxonomy" id="295108"/>
    <lineage>
        <taxon>Bacteria</taxon>
        <taxon>Pseudomonadati</taxon>
        <taxon>Pseudomonadota</taxon>
        <taxon>Gammaproteobacteria</taxon>
        <taxon>Candidatus Berkiellales</taxon>
        <taxon>Candidatus Berkiellaceae</taxon>
        <taxon>Candidatus Berkiella</taxon>
    </lineage>
</organism>
<reference evidence="3" key="3">
    <citation type="submission" date="2021-06" db="EMBL/GenBank/DDBJ databases">
        <title>Genomic Description and Analysis of Intracellular Bacteria, Candidatus Berkiella cookevillensis and Candidatus Berkiella aquae.</title>
        <authorList>
            <person name="Kidane D.T."/>
            <person name="Mehari Y.T."/>
            <person name="Rice F.C."/>
            <person name="Arivett B.A."/>
            <person name="Farone A.L."/>
            <person name="Berk S.G."/>
            <person name="Farone M.B."/>
        </authorList>
    </citation>
    <scope>NUCLEOTIDE SEQUENCE</scope>
    <source>
        <strain evidence="3">HT99</strain>
    </source>
</reference>
<name>A0A0Q9YNT4_9GAMM</name>
<reference evidence="3" key="2">
    <citation type="journal article" date="2016" name="Genome Announc.">
        <title>Draft Genome Sequences of Two Novel Amoeba-Resistant Intranuclear Bacteria, 'Candidatus Berkiella cookevillensis' and 'Candidatus Berkiella aquae'.</title>
        <authorList>
            <person name="Mehari Y.T."/>
            <person name="Arivett B.A."/>
            <person name="Farone A.L."/>
            <person name="Gunderson J.H."/>
            <person name="Farone M.B."/>
        </authorList>
    </citation>
    <scope>NUCLEOTIDE SEQUENCE</scope>
    <source>
        <strain evidence="3">HT99</strain>
    </source>
</reference>
<feature type="region of interest" description="Disordered" evidence="1">
    <location>
        <begin position="76"/>
        <end position="109"/>
    </location>
</feature>
<keyword evidence="4" id="KW-1185">Reference proteome</keyword>
<dbReference type="EMBL" id="LKAJ01000001">
    <property type="protein sequence ID" value="KRG22470.1"/>
    <property type="molecule type" value="Genomic_DNA"/>
</dbReference>
<dbReference type="RefSeq" id="WP_075064676.1">
    <property type="nucleotide sequence ID" value="NZ_LKAJ02000001.1"/>
</dbReference>
<sequence length="109" mass="12409">MKGGSSDEMPNLEKYEPGLRQKFDEIIQATTPELPENVAYAKDLLKKLTGNEPYLFSQYKEDVAKIEAKQRQLRRQGYFIDSNPPSTPQKKEPTPERPPKRKGPGCTIS</sequence>
<dbReference type="AlphaFoldDB" id="A0A0Q9YNT4"/>
<evidence type="ECO:0000313" key="2">
    <source>
        <dbReference type="EMBL" id="KRG22470.1"/>
    </source>
</evidence>
<feature type="compositionally biased region" description="Basic and acidic residues" evidence="1">
    <location>
        <begin position="89"/>
        <end position="98"/>
    </location>
</feature>
<dbReference type="Proteomes" id="UP000051497">
    <property type="component" value="Unassembled WGS sequence"/>
</dbReference>
<reference evidence="2" key="1">
    <citation type="submission" date="2015-09" db="EMBL/GenBank/DDBJ databases">
        <title>Draft Genome Sequences of Two Novel Amoeba-resistant Intranuclear Bacteria, Candidatus Berkiella cookevillensis and Candidatus Berkiella aquae.</title>
        <authorList>
            <person name="Mehari Y.T."/>
            <person name="Arivett B.A."/>
            <person name="Farone A.L."/>
            <person name="Gunderson J.H."/>
            <person name="Farone M.B."/>
        </authorList>
    </citation>
    <scope>NUCLEOTIDE SEQUENCE [LARGE SCALE GENOMIC DNA]</scope>
    <source>
        <strain evidence="2">HT99</strain>
    </source>
</reference>